<evidence type="ECO:0000256" key="1">
    <source>
        <dbReference type="ARBA" id="ARBA00004604"/>
    </source>
</evidence>
<dbReference type="STRING" id="2656787.A0A370TRA0"/>
<dbReference type="EMBL" id="NPIC01000003">
    <property type="protein sequence ID" value="RDL38049.1"/>
    <property type="molecule type" value="Genomic_DNA"/>
</dbReference>
<dbReference type="GO" id="GO:0003723">
    <property type="term" value="F:RNA binding"/>
    <property type="evidence" value="ECO:0007669"/>
    <property type="project" value="UniProtKB-UniRule"/>
</dbReference>
<feature type="region of interest" description="Disordered" evidence="5">
    <location>
        <begin position="143"/>
        <end position="172"/>
    </location>
</feature>
<proteinExistence type="predicted"/>
<dbReference type="SUPFAM" id="SSF54928">
    <property type="entry name" value="RNA-binding domain, RBD"/>
    <property type="match status" value="1"/>
</dbReference>
<dbReference type="Gene3D" id="3.30.70.330">
    <property type="match status" value="1"/>
</dbReference>
<feature type="region of interest" description="Disordered" evidence="5">
    <location>
        <begin position="355"/>
        <end position="453"/>
    </location>
</feature>
<feature type="compositionally biased region" description="Basic and acidic residues" evidence="5">
    <location>
        <begin position="387"/>
        <end position="396"/>
    </location>
</feature>
<dbReference type="GO" id="GO:0005730">
    <property type="term" value="C:nucleolus"/>
    <property type="evidence" value="ECO:0007669"/>
    <property type="project" value="UniProtKB-SubCell"/>
</dbReference>
<comment type="subcellular location">
    <subcellularLocation>
        <location evidence="1">Nucleus</location>
        <location evidence="1">Nucleolus</location>
    </subcellularLocation>
</comment>
<feature type="domain" description="RRM" evidence="6">
    <location>
        <begin position="187"/>
        <end position="265"/>
    </location>
</feature>
<keyword evidence="3" id="KW-0539">Nucleus</keyword>
<dbReference type="InterPro" id="IPR012677">
    <property type="entry name" value="Nucleotide-bd_a/b_plait_sf"/>
</dbReference>
<evidence type="ECO:0000313" key="8">
    <source>
        <dbReference type="Proteomes" id="UP000254866"/>
    </source>
</evidence>
<reference evidence="7 8" key="1">
    <citation type="journal article" date="2018" name="IMA Fungus">
        <title>IMA Genome-F 9: Draft genome sequence of Annulohypoxylon stygium, Aspergillus mulundensis, Berkeleyomyces basicola (syn. Thielaviopsis basicola), Ceratocystis smalleyi, two Cercospora beticola strains, Coleophoma cylindrospora, Fusarium fracticaudum, Phialophora cf. hyalina, and Morchella septimelata.</title>
        <authorList>
            <person name="Wingfield B.D."/>
            <person name="Bills G.F."/>
            <person name="Dong Y."/>
            <person name="Huang W."/>
            <person name="Nel W.J."/>
            <person name="Swalarsk-Parry B.S."/>
            <person name="Vaghefi N."/>
            <person name="Wilken P.M."/>
            <person name="An Z."/>
            <person name="de Beer Z.W."/>
            <person name="De Vos L."/>
            <person name="Chen L."/>
            <person name="Duong T.A."/>
            <person name="Gao Y."/>
            <person name="Hammerbacher A."/>
            <person name="Kikkert J.R."/>
            <person name="Li Y."/>
            <person name="Li H."/>
            <person name="Li K."/>
            <person name="Li Q."/>
            <person name="Liu X."/>
            <person name="Ma X."/>
            <person name="Naidoo K."/>
            <person name="Pethybridge S.J."/>
            <person name="Sun J."/>
            <person name="Steenkamp E.T."/>
            <person name="van der Nest M.A."/>
            <person name="van Wyk S."/>
            <person name="Wingfield M.J."/>
            <person name="Xiong C."/>
            <person name="Yue Q."/>
            <person name="Zhang X."/>
        </authorList>
    </citation>
    <scope>NUCLEOTIDE SEQUENCE [LARGE SCALE GENOMIC DNA]</scope>
    <source>
        <strain evidence="7 8">BP 5553</strain>
    </source>
</reference>
<feature type="compositionally biased region" description="Acidic residues" evidence="5">
    <location>
        <begin position="111"/>
        <end position="125"/>
    </location>
</feature>
<dbReference type="PROSITE" id="PS50102">
    <property type="entry name" value="RRM"/>
    <property type="match status" value="1"/>
</dbReference>
<dbReference type="Proteomes" id="UP000254866">
    <property type="component" value="Unassembled WGS sequence"/>
</dbReference>
<dbReference type="Pfam" id="PF00076">
    <property type="entry name" value="RRM_1"/>
    <property type="match status" value="1"/>
</dbReference>
<keyword evidence="8" id="KW-1185">Reference proteome</keyword>
<evidence type="ECO:0000256" key="2">
    <source>
        <dbReference type="ARBA" id="ARBA00022884"/>
    </source>
</evidence>
<feature type="region of interest" description="Disordered" evidence="5">
    <location>
        <begin position="1"/>
        <end position="130"/>
    </location>
</feature>
<evidence type="ECO:0000256" key="3">
    <source>
        <dbReference type="ARBA" id="ARBA00023242"/>
    </source>
</evidence>
<organism evidence="7 8">
    <name type="scientific">Venustampulla echinocandica</name>
    <dbReference type="NCBI Taxonomy" id="2656787"/>
    <lineage>
        <taxon>Eukaryota</taxon>
        <taxon>Fungi</taxon>
        <taxon>Dikarya</taxon>
        <taxon>Ascomycota</taxon>
        <taxon>Pezizomycotina</taxon>
        <taxon>Leotiomycetes</taxon>
        <taxon>Helotiales</taxon>
        <taxon>Pleuroascaceae</taxon>
        <taxon>Venustampulla</taxon>
    </lineage>
</organism>
<evidence type="ECO:0000256" key="4">
    <source>
        <dbReference type="PROSITE-ProRule" id="PRU00176"/>
    </source>
</evidence>
<keyword evidence="2 4" id="KW-0694">RNA-binding</keyword>
<feature type="compositionally biased region" description="Basic and acidic residues" evidence="5">
    <location>
        <begin position="68"/>
        <end position="82"/>
    </location>
</feature>
<evidence type="ECO:0000259" key="6">
    <source>
        <dbReference type="PROSITE" id="PS50102"/>
    </source>
</evidence>
<dbReference type="GeneID" id="43598331"/>
<dbReference type="InterPro" id="IPR000504">
    <property type="entry name" value="RRM_dom"/>
</dbReference>
<evidence type="ECO:0000256" key="5">
    <source>
        <dbReference type="SAM" id="MobiDB-lite"/>
    </source>
</evidence>
<dbReference type="SMART" id="SM00360">
    <property type="entry name" value="RRM"/>
    <property type="match status" value="1"/>
</dbReference>
<feature type="compositionally biased region" description="Basic and acidic residues" evidence="5">
    <location>
        <begin position="18"/>
        <end position="30"/>
    </location>
</feature>
<dbReference type="InterPro" id="IPR035979">
    <property type="entry name" value="RBD_domain_sf"/>
</dbReference>
<dbReference type="PANTHER" id="PTHR46754">
    <property type="entry name" value="MKI67 FHA DOMAIN-INTERACTING NUCLEOLAR PHOSPHOPROTEIN"/>
    <property type="match status" value="1"/>
</dbReference>
<comment type="caution">
    <text evidence="7">The sequence shown here is derived from an EMBL/GenBank/DDBJ whole genome shotgun (WGS) entry which is preliminary data.</text>
</comment>
<dbReference type="CDD" id="cd12307">
    <property type="entry name" value="RRM_NIFK_like"/>
    <property type="match status" value="1"/>
</dbReference>
<protein>
    <recommendedName>
        <fullName evidence="6">RRM domain-containing protein</fullName>
    </recommendedName>
</protein>
<dbReference type="OrthoDB" id="21467at2759"/>
<accession>A0A370TRA0</accession>
<dbReference type="RefSeq" id="XP_031870705.1">
    <property type="nucleotide sequence ID" value="XM_032014105.1"/>
</dbReference>
<name>A0A370TRA0_9HELO</name>
<dbReference type="AlphaFoldDB" id="A0A370TRA0"/>
<evidence type="ECO:0000313" key="7">
    <source>
        <dbReference type="EMBL" id="RDL38049.1"/>
    </source>
</evidence>
<gene>
    <name evidence="7" type="ORF">BP5553_05482</name>
</gene>
<sequence length="453" mass="49677">MAKDTVSKKRKASVPESGAEKVKKIKKVEVTEVPVKKRKAIDDAGVSEIKKSKKAAKSAKSAVEESATLDKHDKETNGDSKTPKAKKKDTRSSKAANGEPKTKKSEPAETNNEEAEEVGSEDDDNASVIDDQTEALLEGFESDRDEADNSNDQGLEPGQGVPELKLSKKEKKQLKKASEAAALDKPGVVYVGRIPHGFYEHEMREYFKQFGTILKLRLSRNRTTGASKHYAFIQFDSAAVAEIVSKAMDNYLLFGHILKVKFVPEEQVPANVFKGANKRFKKVPWNKIEGRKLAQGASEETWAKRIELEEKKRAAKAEKLKSLGYEFNSPQIKSAKGVAKEHVVIPAVEANGESEPLAIEESPSDIKAIEVAPSTEDAKSKKSKKTKAVDTPKEAVADTTTAPAEELEQPKRKEKKSKIAKGEEPAADGLSGDVVEEKVERPKRSKSKKGKTT</sequence>
<feature type="compositionally biased region" description="Basic residues" evidence="5">
    <location>
        <begin position="443"/>
        <end position="453"/>
    </location>
</feature>